<evidence type="ECO:0000313" key="3">
    <source>
        <dbReference type="Proteomes" id="UP000243515"/>
    </source>
</evidence>
<dbReference type="GO" id="GO:0005634">
    <property type="term" value="C:nucleus"/>
    <property type="evidence" value="ECO:0007669"/>
    <property type="project" value="TreeGrafter"/>
</dbReference>
<dbReference type="GO" id="GO:0019901">
    <property type="term" value="F:protein kinase binding"/>
    <property type="evidence" value="ECO:0007669"/>
    <property type="project" value="InterPro"/>
</dbReference>
<evidence type="ECO:0000256" key="1">
    <source>
        <dbReference type="SAM" id="MobiDB-lite"/>
    </source>
</evidence>
<dbReference type="AlphaFoldDB" id="A0A232M326"/>
<dbReference type="EMBL" id="NPHW01002790">
    <property type="protein sequence ID" value="OXV10748.1"/>
    <property type="molecule type" value="Genomic_DNA"/>
</dbReference>
<feature type="compositionally biased region" description="Polar residues" evidence="1">
    <location>
        <begin position="1"/>
        <end position="10"/>
    </location>
</feature>
<dbReference type="InterPro" id="IPR013922">
    <property type="entry name" value="Cyclin_PHO80-like"/>
</dbReference>
<keyword evidence="3" id="KW-1185">Reference proteome</keyword>
<dbReference type="Proteomes" id="UP000243515">
    <property type="component" value="Unassembled WGS sequence"/>
</dbReference>
<dbReference type="Gene3D" id="1.10.472.10">
    <property type="entry name" value="Cyclin-like"/>
    <property type="match status" value="1"/>
</dbReference>
<name>A0A232M326_9EURO</name>
<comment type="caution">
    <text evidence="2">The sequence shown here is derived from an EMBL/GenBank/DDBJ whole genome shotgun (WGS) entry which is preliminary data.</text>
</comment>
<organism evidence="2 3">
    <name type="scientific">Elaphomyces granulatus</name>
    <dbReference type="NCBI Taxonomy" id="519963"/>
    <lineage>
        <taxon>Eukaryota</taxon>
        <taxon>Fungi</taxon>
        <taxon>Dikarya</taxon>
        <taxon>Ascomycota</taxon>
        <taxon>Pezizomycotina</taxon>
        <taxon>Eurotiomycetes</taxon>
        <taxon>Eurotiomycetidae</taxon>
        <taxon>Eurotiales</taxon>
        <taxon>Elaphomycetaceae</taxon>
        <taxon>Elaphomyces</taxon>
    </lineage>
</organism>
<gene>
    <name evidence="2" type="ORF">Egran_01492</name>
</gene>
<evidence type="ECO:0008006" key="4">
    <source>
        <dbReference type="Google" id="ProtNLM"/>
    </source>
</evidence>
<dbReference type="PANTHER" id="PTHR15615">
    <property type="match status" value="1"/>
</dbReference>
<dbReference type="InterPro" id="IPR036915">
    <property type="entry name" value="Cyclin-like_sf"/>
</dbReference>
<dbReference type="Pfam" id="PF08613">
    <property type="entry name" value="Cyclin"/>
    <property type="match status" value="1"/>
</dbReference>
<proteinExistence type="predicted"/>
<dbReference type="GO" id="GO:0016538">
    <property type="term" value="F:cyclin-dependent protein serine/threonine kinase regulator activity"/>
    <property type="evidence" value="ECO:0007669"/>
    <property type="project" value="TreeGrafter"/>
</dbReference>
<dbReference type="OrthoDB" id="244495at2759"/>
<dbReference type="CDD" id="cd20557">
    <property type="entry name" value="CYCLIN_ScPCL1-like"/>
    <property type="match status" value="1"/>
</dbReference>
<accession>A0A232M326</accession>
<evidence type="ECO:0000313" key="2">
    <source>
        <dbReference type="EMBL" id="OXV10748.1"/>
    </source>
</evidence>
<sequence>MPSFFPSSLHNLPPTPPHVDGSSRMESGRPLFITGQSAFPSRYTQTGCEFIEQYSQAACFVKPAPLNIPMPPMHHMRNSNGRDLATQSNLAPQSATQPVFGPMMTAPVLPPPIRANVQLPPMDSTIPPQYRRQDLVVPPEQPVKEEKPTGGVAAHLDYEMDQMSDFVAEMAQGMYALYITKINLADIDFAGSVYPGTPVQPQFRKYVHQILSSTRLPSSTIFLGLFYLASRMRFLSSKGIYTTGSGQIYRMLTTAFLLGSKFLDDNTFQNKSWAEVSNIPVAELNTMELEWLFAFEWKIHGRIHNEQDGFATFSKQWEKYRAKAAVRLNESRHALAPIDTNLARQHAAPKPLLSPDGPIPPQYQRNQRNAHFETTWLNSASSEYSPPSAPHTGPNTPDYFSVGPWAYANGPPPPFRSGWVATQHYVQPPARSSQPASSYRQTPSYTAPFLQTVWTGHGSSCGCLYCAKHHEHYMCTNTFGAMQPVVAG</sequence>
<protein>
    <recommendedName>
        <fullName evidence="4">Cyclin N-terminal domain-containing protein</fullName>
    </recommendedName>
</protein>
<dbReference type="GO" id="GO:0000307">
    <property type="term" value="C:cyclin-dependent protein kinase holoenzyme complex"/>
    <property type="evidence" value="ECO:0007669"/>
    <property type="project" value="TreeGrafter"/>
</dbReference>
<reference evidence="2 3" key="1">
    <citation type="journal article" date="2015" name="Environ. Microbiol.">
        <title>Metagenome sequence of Elaphomyces granulatus from sporocarp tissue reveals Ascomycota ectomycorrhizal fingerprints of genome expansion and a Proteobacteria-rich microbiome.</title>
        <authorList>
            <person name="Quandt C.A."/>
            <person name="Kohler A."/>
            <person name="Hesse C.N."/>
            <person name="Sharpton T.J."/>
            <person name="Martin F."/>
            <person name="Spatafora J.W."/>
        </authorList>
    </citation>
    <scope>NUCLEOTIDE SEQUENCE [LARGE SCALE GENOMIC DNA]</scope>
    <source>
        <strain evidence="2 3">OSC145934</strain>
    </source>
</reference>
<dbReference type="PANTHER" id="PTHR15615:SF27">
    <property type="entry name" value="PHO85 CYCLIN CLG1"/>
    <property type="match status" value="1"/>
</dbReference>
<dbReference type="SUPFAM" id="SSF47954">
    <property type="entry name" value="Cyclin-like"/>
    <property type="match status" value="1"/>
</dbReference>
<feature type="region of interest" description="Disordered" evidence="1">
    <location>
        <begin position="1"/>
        <end position="29"/>
    </location>
</feature>